<evidence type="ECO:0000313" key="5">
    <source>
        <dbReference type="EMBL" id="KFM75022.1"/>
    </source>
</evidence>
<dbReference type="AlphaFoldDB" id="A0A087UCD3"/>
<dbReference type="GO" id="GO:0009649">
    <property type="term" value="P:entrainment of circadian clock"/>
    <property type="evidence" value="ECO:0007669"/>
    <property type="project" value="TreeGrafter"/>
</dbReference>
<dbReference type="OrthoDB" id="6429365at2759"/>
<evidence type="ECO:0000256" key="1">
    <source>
        <dbReference type="ARBA" id="ARBA00004123"/>
    </source>
</evidence>
<dbReference type="PANTHER" id="PTHR22940:SF5">
    <property type="entry name" value="PROTEIN TIMELESS"/>
    <property type="match status" value="1"/>
</dbReference>
<keyword evidence="6" id="KW-1185">Reference proteome</keyword>
<feature type="compositionally biased region" description="Low complexity" evidence="3">
    <location>
        <begin position="133"/>
        <end position="162"/>
    </location>
</feature>
<reference evidence="5 6" key="1">
    <citation type="submission" date="2013-11" db="EMBL/GenBank/DDBJ databases">
        <title>Genome sequencing of Stegodyphus mimosarum.</title>
        <authorList>
            <person name="Bechsgaard J."/>
        </authorList>
    </citation>
    <scope>NUCLEOTIDE SEQUENCE [LARGE SCALE GENOMIC DNA]</scope>
</reference>
<dbReference type="PANTHER" id="PTHR22940">
    <property type="entry name" value="TIMEOUT/TIMELESS-2"/>
    <property type="match status" value="1"/>
</dbReference>
<evidence type="ECO:0000313" key="6">
    <source>
        <dbReference type="Proteomes" id="UP000054359"/>
    </source>
</evidence>
<sequence>MMRLCGIFFENKHEKHMIPLKDEDCNHLKNCLNLMRNLLHLPEDIISYEKGLAQMHSEFLSTQSKFIWNLFVQGVDGALLLMLNSKYRAYWTAPLAHVIALLYRGQSISKVHLALELVSSASESSGDEESDGSKNSSASLSSEPSKSNGLSDSGCPSTSDSSVIFSDERKGCLEESKKCGTLDIHTELEKVQICDDDPKINIQVKRINSSKNGECKMKVSSYRENDSESSSSSESPNHKKIKGSNSSSDEMMLKESLDSPAKYDSALCESMDRSSPDIMEGKSSDDDLFEDKKSTKNLKAVHKLRCLQIHSKILESDSSNEDVQAVKVKYRSHPPAGRRGKSPRRNNGCIPSVCMDSAFAVSCVRGRMRYPLWEKRNSVSALVDASCPTPTDDDIGYIYTTRVHYGVQF</sequence>
<name>A0A087UCD3_STEMI</name>
<protein>
    <submittedName>
        <fullName evidence="5">Protein timeless</fullName>
    </submittedName>
</protein>
<dbReference type="GO" id="GO:0003677">
    <property type="term" value="F:DNA binding"/>
    <property type="evidence" value="ECO:0007669"/>
    <property type="project" value="TreeGrafter"/>
</dbReference>
<dbReference type="Pfam" id="PF04821">
    <property type="entry name" value="TIMELESS"/>
    <property type="match status" value="1"/>
</dbReference>
<dbReference type="Proteomes" id="UP000054359">
    <property type="component" value="Unassembled WGS sequence"/>
</dbReference>
<feature type="compositionally biased region" description="Basic and acidic residues" evidence="3">
    <location>
        <begin position="213"/>
        <end position="226"/>
    </location>
</feature>
<evidence type="ECO:0000256" key="2">
    <source>
        <dbReference type="ARBA" id="ARBA00023242"/>
    </source>
</evidence>
<proteinExistence type="predicted"/>
<evidence type="ECO:0000259" key="4">
    <source>
        <dbReference type="Pfam" id="PF04821"/>
    </source>
</evidence>
<keyword evidence="2" id="KW-0539">Nucleus</keyword>
<evidence type="ECO:0000256" key="3">
    <source>
        <dbReference type="SAM" id="MobiDB-lite"/>
    </source>
</evidence>
<dbReference type="GO" id="GO:0006281">
    <property type="term" value="P:DNA repair"/>
    <property type="evidence" value="ECO:0007669"/>
    <property type="project" value="TreeGrafter"/>
</dbReference>
<dbReference type="GO" id="GO:0000076">
    <property type="term" value="P:DNA replication checkpoint signaling"/>
    <property type="evidence" value="ECO:0007669"/>
    <property type="project" value="TreeGrafter"/>
</dbReference>
<gene>
    <name evidence="5" type="ORF">X975_16724</name>
</gene>
<dbReference type="GO" id="GO:0043111">
    <property type="term" value="P:replication fork arrest"/>
    <property type="evidence" value="ECO:0007669"/>
    <property type="project" value="TreeGrafter"/>
</dbReference>
<feature type="non-terminal residue" evidence="5">
    <location>
        <position position="409"/>
    </location>
</feature>
<dbReference type="EMBL" id="KK119194">
    <property type="protein sequence ID" value="KFM75022.1"/>
    <property type="molecule type" value="Genomic_DNA"/>
</dbReference>
<dbReference type="STRING" id="407821.A0A087UCD3"/>
<dbReference type="GO" id="GO:0031298">
    <property type="term" value="C:replication fork protection complex"/>
    <property type="evidence" value="ECO:0007669"/>
    <property type="project" value="TreeGrafter"/>
</dbReference>
<feature type="region of interest" description="Disordered" evidence="3">
    <location>
        <begin position="123"/>
        <end position="162"/>
    </location>
</feature>
<feature type="domain" description="Timeless N-terminal" evidence="4">
    <location>
        <begin position="22"/>
        <end position="149"/>
    </location>
</feature>
<comment type="subcellular location">
    <subcellularLocation>
        <location evidence="1">Nucleus</location>
    </subcellularLocation>
</comment>
<organism evidence="5 6">
    <name type="scientific">Stegodyphus mimosarum</name>
    <name type="common">African social velvet spider</name>
    <dbReference type="NCBI Taxonomy" id="407821"/>
    <lineage>
        <taxon>Eukaryota</taxon>
        <taxon>Metazoa</taxon>
        <taxon>Ecdysozoa</taxon>
        <taxon>Arthropoda</taxon>
        <taxon>Chelicerata</taxon>
        <taxon>Arachnida</taxon>
        <taxon>Araneae</taxon>
        <taxon>Araneomorphae</taxon>
        <taxon>Entelegynae</taxon>
        <taxon>Eresoidea</taxon>
        <taxon>Eresidae</taxon>
        <taxon>Stegodyphus</taxon>
    </lineage>
</organism>
<accession>A0A087UCD3</accession>
<dbReference type="InterPro" id="IPR044998">
    <property type="entry name" value="Timeless"/>
</dbReference>
<feature type="region of interest" description="Disordered" evidence="3">
    <location>
        <begin position="213"/>
        <end position="256"/>
    </location>
</feature>
<dbReference type="InterPro" id="IPR006906">
    <property type="entry name" value="Timeless_N"/>
</dbReference>